<sequence>MLIDDLQQSIQVSMMNQQQTKYLCSETKVKAKEMKDVIRAELPDQEVDPELFLVVKTHMVHSVWCPCSMCSYKPSSPSNSEFIKILLDVGEGKYPEVNSTHDIELPTGLCQVVADTEILIHSFYDDIHNVNIKGDSWLYGRSILTSTNDQVTALNQRILDKLSGESQTYLSINTVCNPNGVVNYPTEFLNSISVPGLPPHKLELKIDVPIILLRNLNPQKLCNGSRLRVVIEGRILSGCEKELGSVLDFDSDLAANIDSAVLILVQKCLKLVFRAVLTVNLNSVTAGLGLAWPSPVLVKLENVEGSPLREPITDDQGSWIVSLDV</sequence>
<dbReference type="SUPFAM" id="SSF52540">
    <property type="entry name" value="P-loop containing nucleoside triphosphate hydrolases"/>
    <property type="match status" value="1"/>
</dbReference>
<dbReference type="AlphaFoldDB" id="A0A4C1TSS1"/>
<evidence type="ECO:0000313" key="3">
    <source>
        <dbReference type="Proteomes" id="UP000299102"/>
    </source>
</evidence>
<reference evidence="2 3" key="1">
    <citation type="journal article" date="2019" name="Commun. Biol.">
        <title>The bagworm genome reveals a unique fibroin gene that provides high tensile strength.</title>
        <authorList>
            <person name="Kono N."/>
            <person name="Nakamura H."/>
            <person name="Ohtoshi R."/>
            <person name="Tomita M."/>
            <person name="Numata K."/>
            <person name="Arakawa K."/>
        </authorList>
    </citation>
    <scope>NUCLEOTIDE SEQUENCE [LARGE SCALE GENOMIC DNA]</scope>
</reference>
<dbReference type="OrthoDB" id="272985at2759"/>
<proteinExistence type="predicted"/>
<name>A0A4C1TSS1_EUMVA</name>
<gene>
    <name evidence="2" type="ORF">EVAR_101972_1</name>
</gene>
<keyword evidence="3" id="KW-1185">Reference proteome</keyword>
<comment type="caution">
    <text evidence="2">The sequence shown here is derived from an EMBL/GenBank/DDBJ whole genome shotgun (WGS) entry which is preliminary data.</text>
</comment>
<dbReference type="InterPro" id="IPR049163">
    <property type="entry name" value="Pif1-like_2B_dom"/>
</dbReference>
<evidence type="ECO:0000313" key="2">
    <source>
        <dbReference type="EMBL" id="GBP16954.1"/>
    </source>
</evidence>
<dbReference type="PANTHER" id="PTHR10492:SF57">
    <property type="entry name" value="ATP-DEPENDENT DNA HELICASE"/>
    <property type="match status" value="1"/>
</dbReference>
<dbReference type="PANTHER" id="PTHR10492">
    <property type="match status" value="1"/>
</dbReference>
<dbReference type="Pfam" id="PF21530">
    <property type="entry name" value="Pif1_2B_dom"/>
    <property type="match status" value="1"/>
</dbReference>
<feature type="domain" description="DNA helicase Pif1-like 2B" evidence="1">
    <location>
        <begin position="187"/>
        <end position="230"/>
    </location>
</feature>
<dbReference type="Proteomes" id="UP000299102">
    <property type="component" value="Unassembled WGS sequence"/>
</dbReference>
<protein>
    <recommendedName>
        <fullName evidence="1">DNA helicase Pif1-like 2B domain-containing protein</fullName>
    </recommendedName>
</protein>
<dbReference type="STRING" id="151549.A0A4C1TSS1"/>
<organism evidence="2 3">
    <name type="scientific">Eumeta variegata</name>
    <name type="common">Bagworm moth</name>
    <name type="synonym">Eumeta japonica</name>
    <dbReference type="NCBI Taxonomy" id="151549"/>
    <lineage>
        <taxon>Eukaryota</taxon>
        <taxon>Metazoa</taxon>
        <taxon>Ecdysozoa</taxon>
        <taxon>Arthropoda</taxon>
        <taxon>Hexapoda</taxon>
        <taxon>Insecta</taxon>
        <taxon>Pterygota</taxon>
        <taxon>Neoptera</taxon>
        <taxon>Endopterygota</taxon>
        <taxon>Lepidoptera</taxon>
        <taxon>Glossata</taxon>
        <taxon>Ditrysia</taxon>
        <taxon>Tineoidea</taxon>
        <taxon>Psychidae</taxon>
        <taxon>Oiketicinae</taxon>
        <taxon>Eumeta</taxon>
    </lineage>
</organism>
<dbReference type="InterPro" id="IPR027417">
    <property type="entry name" value="P-loop_NTPase"/>
</dbReference>
<evidence type="ECO:0000259" key="1">
    <source>
        <dbReference type="Pfam" id="PF21530"/>
    </source>
</evidence>
<accession>A0A4C1TSS1</accession>
<dbReference type="EMBL" id="BGZK01000083">
    <property type="protein sequence ID" value="GBP16954.1"/>
    <property type="molecule type" value="Genomic_DNA"/>
</dbReference>